<reference evidence="2 3" key="1">
    <citation type="submission" date="2023-11" db="EMBL/GenBank/DDBJ databases">
        <authorList>
            <person name="Bao R."/>
        </authorList>
    </citation>
    <scope>NUCLEOTIDE SEQUENCE [LARGE SCALE GENOMIC DNA]</scope>
    <source>
        <strain evidence="2 3">PJ23</strain>
    </source>
</reference>
<feature type="domain" description="PilZ" evidence="1">
    <location>
        <begin position="10"/>
        <end position="94"/>
    </location>
</feature>
<sequence length="106" mass="11554">MTDAYHDSNKRRAARRRVYKGAQLVTHGMYSTFDCVVRNLSATGALIEVPSTVGIPNAVTLHINDGSLERSCEVAWRTEVRLGLRFVAENSARDGARGHLGISAAL</sequence>
<name>A0ABU4RQN2_9HYPH</name>
<dbReference type="Proteomes" id="UP001274321">
    <property type="component" value="Unassembled WGS sequence"/>
</dbReference>
<dbReference type="InterPro" id="IPR009875">
    <property type="entry name" value="PilZ_domain"/>
</dbReference>
<dbReference type="EMBL" id="JAXAFJ010000009">
    <property type="protein sequence ID" value="MDX6807158.1"/>
    <property type="molecule type" value="Genomic_DNA"/>
</dbReference>
<evidence type="ECO:0000313" key="3">
    <source>
        <dbReference type="Proteomes" id="UP001274321"/>
    </source>
</evidence>
<organism evidence="2 3">
    <name type="scientific">Terrihabitans rhizophilus</name>
    <dbReference type="NCBI Taxonomy" id="3092662"/>
    <lineage>
        <taxon>Bacteria</taxon>
        <taxon>Pseudomonadati</taxon>
        <taxon>Pseudomonadota</taxon>
        <taxon>Alphaproteobacteria</taxon>
        <taxon>Hyphomicrobiales</taxon>
        <taxon>Terrihabitans</taxon>
    </lineage>
</organism>
<protein>
    <submittedName>
        <fullName evidence="2">PilZ domain-containing protein</fullName>
    </submittedName>
</protein>
<evidence type="ECO:0000313" key="2">
    <source>
        <dbReference type="EMBL" id="MDX6807158.1"/>
    </source>
</evidence>
<proteinExistence type="predicted"/>
<dbReference type="SUPFAM" id="SSF141371">
    <property type="entry name" value="PilZ domain-like"/>
    <property type="match status" value="1"/>
</dbReference>
<comment type="caution">
    <text evidence="2">The sequence shown here is derived from an EMBL/GenBank/DDBJ whole genome shotgun (WGS) entry which is preliminary data.</text>
</comment>
<evidence type="ECO:0000259" key="1">
    <source>
        <dbReference type="Pfam" id="PF07238"/>
    </source>
</evidence>
<accession>A0ABU4RQN2</accession>
<dbReference type="RefSeq" id="WP_319845280.1">
    <property type="nucleotide sequence ID" value="NZ_JAXAFJ010000009.1"/>
</dbReference>
<dbReference type="Gene3D" id="2.40.10.220">
    <property type="entry name" value="predicted glycosyltransferase like domains"/>
    <property type="match status" value="1"/>
</dbReference>
<gene>
    <name evidence="2" type="ORF">SCD90_13890</name>
</gene>
<keyword evidence="3" id="KW-1185">Reference proteome</keyword>
<dbReference type="Pfam" id="PF07238">
    <property type="entry name" value="PilZ"/>
    <property type="match status" value="1"/>
</dbReference>